<accession>A0AAC9BUN2</accession>
<dbReference type="PANTHER" id="PTHR43245">
    <property type="entry name" value="BIFUNCTIONAL POLYMYXIN RESISTANCE PROTEIN ARNA"/>
    <property type="match status" value="1"/>
</dbReference>
<evidence type="ECO:0000313" key="3">
    <source>
        <dbReference type="Proteomes" id="UP000078142"/>
    </source>
</evidence>
<dbReference type="GeneID" id="93490384"/>
<reference evidence="2 3" key="1">
    <citation type="submission" date="2016-05" db="EMBL/GenBank/DDBJ databases">
        <authorList>
            <person name="Wang S."/>
            <person name="Zhu B."/>
        </authorList>
    </citation>
    <scope>NUCLEOTIDE SEQUENCE [LARGE SCALE GENOMIC DNA]</scope>
    <source>
        <strain evidence="2 3">CRS05-R5</strain>
    </source>
</reference>
<dbReference type="EMBL" id="CP015852">
    <property type="protein sequence ID" value="ANH99316.1"/>
    <property type="molecule type" value="Genomic_DNA"/>
</dbReference>
<dbReference type="Pfam" id="PF01370">
    <property type="entry name" value="Epimerase"/>
    <property type="match status" value="1"/>
</dbReference>
<dbReference type="AlphaFoldDB" id="A0AAC9BUN2"/>
<name>A0AAC9BUN2_9PSED</name>
<gene>
    <name evidence="2" type="ORF">A8L59_18515</name>
</gene>
<dbReference type="RefSeq" id="WP_064588605.1">
    <property type="nucleotide sequence ID" value="NZ_CP015852.1"/>
</dbReference>
<dbReference type="InterPro" id="IPR001509">
    <property type="entry name" value="Epimerase_deHydtase"/>
</dbReference>
<dbReference type="SUPFAM" id="SSF51735">
    <property type="entry name" value="NAD(P)-binding Rossmann-fold domains"/>
    <property type="match status" value="1"/>
</dbReference>
<sequence length="321" mass="34445">MSNKILVTGATGFVGSALVERLLSQKHEVVALVRQRNAIVAPQVQISVMPEQGTDLSSVRFDDVAAVVHCAARVHVMNDTSVDPLAEFRAVNVDLTLDLARRAAAAGVRRFIFVSSIKVNGEATAPGSPFKSDDVPAPLDPYGISKMEAEQGLLRVSQETGIEIVIIRPVLIYGPGVKANFRSMMSWLDKGIPLPFGAIRNKRSLVSLDNLVDLIMTCLDHPAAANQTFMVSDGEDVSTTELLSRMAAALGKPARLIPVPAALMNIAAKILGRADIAQRLNGSLQVDISKTREVLGWSPIKSLDEGLAKTANDFRTKSKSV</sequence>
<dbReference type="Gene3D" id="3.40.50.720">
    <property type="entry name" value="NAD(P)-binding Rossmann-like Domain"/>
    <property type="match status" value="1"/>
</dbReference>
<dbReference type="InterPro" id="IPR050177">
    <property type="entry name" value="Lipid_A_modif_metabolic_enz"/>
</dbReference>
<dbReference type="CDD" id="cd05232">
    <property type="entry name" value="UDP_G4E_4_SDR_e"/>
    <property type="match status" value="1"/>
</dbReference>
<evidence type="ECO:0000259" key="1">
    <source>
        <dbReference type="Pfam" id="PF01370"/>
    </source>
</evidence>
<dbReference type="Proteomes" id="UP000078142">
    <property type="component" value="Chromosome"/>
</dbReference>
<dbReference type="InterPro" id="IPR036291">
    <property type="entry name" value="NAD(P)-bd_dom_sf"/>
</dbReference>
<feature type="domain" description="NAD-dependent epimerase/dehydratase" evidence="1">
    <location>
        <begin position="5"/>
        <end position="226"/>
    </location>
</feature>
<dbReference type="PANTHER" id="PTHR43245:SF58">
    <property type="entry name" value="BLL5923 PROTEIN"/>
    <property type="match status" value="1"/>
</dbReference>
<organism evidence="2 3">
    <name type="scientific">Pseudomonas koreensis</name>
    <dbReference type="NCBI Taxonomy" id="198620"/>
    <lineage>
        <taxon>Bacteria</taxon>
        <taxon>Pseudomonadati</taxon>
        <taxon>Pseudomonadota</taxon>
        <taxon>Gammaproteobacteria</taxon>
        <taxon>Pseudomonadales</taxon>
        <taxon>Pseudomonadaceae</taxon>
        <taxon>Pseudomonas</taxon>
    </lineage>
</organism>
<proteinExistence type="predicted"/>
<protein>
    <recommendedName>
        <fullName evidence="1">NAD-dependent epimerase/dehydratase domain-containing protein</fullName>
    </recommendedName>
</protein>
<evidence type="ECO:0000313" key="2">
    <source>
        <dbReference type="EMBL" id="ANH99316.1"/>
    </source>
</evidence>